<comment type="similarity">
    <text evidence="7">Belongs to the TonB-dependent receptor family.</text>
</comment>
<dbReference type="Gene3D" id="2.40.170.20">
    <property type="entry name" value="TonB-dependent receptor, beta-barrel domain"/>
    <property type="match status" value="1"/>
</dbReference>
<dbReference type="InterPro" id="IPR023997">
    <property type="entry name" value="TonB-dep_OMP_SusC/RagA_CS"/>
</dbReference>
<keyword evidence="6 7" id="KW-0998">Cell outer membrane</keyword>
<dbReference type="Gene3D" id="2.60.40.1120">
    <property type="entry name" value="Carboxypeptidase-like, regulatory domain"/>
    <property type="match status" value="1"/>
</dbReference>
<evidence type="ECO:0000259" key="9">
    <source>
        <dbReference type="Pfam" id="PF07715"/>
    </source>
</evidence>
<dbReference type="Gene3D" id="2.170.130.10">
    <property type="entry name" value="TonB-dependent receptor, plug domain"/>
    <property type="match status" value="1"/>
</dbReference>
<evidence type="ECO:0000256" key="1">
    <source>
        <dbReference type="ARBA" id="ARBA00004571"/>
    </source>
</evidence>
<comment type="subcellular location">
    <subcellularLocation>
        <location evidence="1 7">Cell outer membrane</location>
        <topology evidence="1 7">Multi-pass membrane protein</topology>
    </subcellularLocation>
</comment>
<dbReference type="InterPro" id="IPR008969">
    <property type="entry name" value="CarboxyPept-like_regulatory"/>
</dbReference>
<evidence type="ECO:0000256" key="5">
    <source>
        <dbReference type="ARBA" id="ARBA00023136"/>
    </source>
</evidence>
<dbReference type="InterPro" id="IPR037066">
    <property type="entry name" value="Plug_dom_sf"/>
</dbReference>
<dbReference type="NCBIfam" id="TIGR04056">
    <property type="entry name" value="OMP_RagA_SusC"/>
    <property type="match status" value="1"/>
</dbReference>
<dbReference type="PROSITE" id="PS52016">
    <property type="entry name" value="TONB_DEPENDENT_REC_3"/>
    <property type="match status" value="1"/>
</dbReference>
<dbReference type="GO" id="GO:0009279">
    <property type="term" value="C:cell outer membrane"/>
    <property type="evidence" value="ECO:0007669"/>
    <property type="project" value="UniProtKB-SubCell"/>
</dbReference>
<dbReference type="InterPro" id="IPR023996">
    <property type="entry name" value="TonB-dep_OMP_SusC/RagA"/>
</dbReference>
<feature type="chain" id="PRO_5041447527" evidence="8">
    <location>
        <begin position="21"/>
        <end position="1027"/>
    </location>
</feature>
<dbReference type="AlphaFoldDB" id="A0AA49JDD1"/>
<dbReference type="SUPFAM" id="SSF56935">
    <property type="entry name" value="Porins"/>
    <property type="match status" value="1"/>
</dbReference>
<keyword evidence="3 7" id="KW-1134">Transmembrane beta strand</keyword>
<dbReference type="SUPFAM" id="SSF49464">
    <property type="entry name" value="Carboxypeptidase regulatory domain-like"/>
    <property type="match status" value="1"/>
</dbReference>
<keyword evidence="10" id="KW-0675">Receptor</keyword>
<dbReference type="InterPro" id="IPR036942">
    <property type="entry name" value="Beta-barrel_TonB_sf"/>
</dbReference>
<keyword evidence="5 7" id="KW-0472">Membrane</keyword>
<feature type="domain" description="TonB-dependent receptor plug" evidence="9">
    <location>
        <begin position="114"/>
        <end position="221"/>
    </location>
</feature>
<keyword evidence="8" id="KW-0732">Signal</keyword>
<dbReference type="InterPro" id="IPR039426">
    <property type="entry name" value="TonB-dep_rcpt-like"/>
</dbReference>
<dbReference type="Pfam" id="PF07715">
    <property type="entry name" value="Plug"/>
    <property type="match status" value="1"/>
</dbReference>
<proteinExistence type="inferred from homology"/>
<dbReference type="Pfam" id="PF13715">
    <property type="entry name" value="CarbopepD_reg_2"/>
    <property type="match status" value="1"/>
</dbReference>
<organism evidence="10">
    <name type="scientific">Roseihalotalea indica</name>
    <dbReference type="NCBI Taxonomy" id="2867963"/>
    <lineage>
        <taxon>Bacteria</taxon>
        <taxon>Pseudomonadati</taxon>
        <taxon>Bacteroidota</taxon>
        <taxon>Cytophagia</taxon>
        <taxon>Cytophagales</taxon>
        <taxon>Catalimonadaceae</taxon>
        <taxon>Roseihalotalea</taxon>
    </lineage>
</organism>
<evidence type="ECO:0000256" key="8">
    <source>
        <dbReference type="SAM" id="SignalP"/>
    </source>
</evidence>
<dbReference type="EMBL" id="CP120682">
    <property type="protein sequence ID" value="WKN35741.1"/>
    <property type="molecule type" value="Genomic_DNA"/>
</dbReference>
<dbReference type="NCBIfam" id="TIGR04057">
    <property type="entry name" value="SusC_RagA_signa"/>
    <property type="match status" value="1"/>
</dbReference>
<evidence type="ECO:0000256" key="6">
    <source>
        <dbReference type="ARBA" id="ARBA00023237"/>
    </source>
</evidence>
<feature type="signal peptide" evidence="8">
    <location>
        <begin position="1"/>
        <end position="20"/>
    </location>
</feature>
<evidence type="ECO:0000256" key="7">
    <source>
        <dbReference type="PROSITE-ProRule" id="PRU01360"/>
    </source>
</evidence>
<keyword evidence="4 7" id="KW-0812">Transmembrane</keyword>
<accession>A0AA49JDD1</accession>
<protein>
    <submittedName>
        <fullName evidence="10">TonB-dependent receptor</fullName>
    </submittedName>
</protein>
<evidence type="ECO:0000256" key="2">
    <source>
        <dbReference type="ARBA" id="ARBA00022448"/>
    </source>
</evidence>
<dbReference type="InterPro" id="IPR012910">
    <property type="entry name" value="Plug_dom"/>
</dbReference>
<evidence type="ECO:0000256" key="4">
    <source>
        <dbReference type="ARBA" id="ARBA00022692"/>
    </source>
</evidence>
<gene>
    <name evidence="10" type="ORF">K4G66_25570</name>
</gene>
<evidence type="ECO:0000313" key="10">
    <source>
        <dbReference type="EMBL" id="WKN35741.1"/>
    </source>
</evidence>
<dbReference type="FunFam" id="2.170.130.10:FF:000008">
    <property type="entry name" value="SusC/RagA family TonB-linked outer membrane protein"/>
    <property type="match status" value="1"/>
</dbReference>
<sequence length="1027" mass="112074">MKRFVLFGLLWGWLIPVAIAQQQVSGTVKDLSTGEALPGVNILIKNTSQGTVTDVDGNFTLQVSEDDAILVFSSIGYERLEVPVGSQSTIDIELAPDLTQLSEVVVIGYGTQKKSDVTGAITQVSGESLREVPVANFSQALQGRAAGVEITNTSSRPGGDAQIRIRGSRSLTGSNDPLIVLDGIPFNGSINDINVNDIASINVLKDASSTAIYGSRGSNGVIIISTKRGQTGEPELFYNGYYGPTSAIDKYELMNGQEFAAFRQAASEGGSTFTFTPDEEANLAAGRSTDWQDLLYQPGFMTDHNIGTRGGTENTQYYLSAGYFKQTTVLPGQAYTRYSVTGTIDQEINDRIRIGLNTMNQFNINDGENISLMFSLLTLSPLYSAYNDDGTINTNPAEFSANPETLNPLLINRDNEWKQQRRRLRTFNSLYGEVDIMDGLKYRLNVGLDLFQDNYGTYSGSQTPFRNGSVNAADIENTNSWSYTIENLLTYDKTFAGEHQLNVTALYSIQEIEQFRSAANAQDLPADYTYYYNLGLANTSSVPAGTSYYSKSAILSYMGRVNYSYADRYLLTASYRADGSSRLASGNKWYYYPAVALGWNISNESFMSGIGAISNLKLRAGYGITSNQAVDPYASLGSLTSEPYNFGESGLYGYYVNQLPNSSLSWEFTTTTNLGLDFGLLSDRITGSLELYQQKTEDILQSVSLPATSGVSSVVKNVGESENKGVEFSISSVNITDNSSDGRGFRWTTDFNFYLNRGKITYLAGGVDRNINNGWFVGQPIGAIYDYEKIGIVQTGDTELPDGFEPGEIKIKDQITVDTDGDGVADATDGVINADDRIVLGSPQPTWAGGMTNSFSYKGFDLSFVLFWKVGGTLVSTVYQANQSNPINNLEGRRNGPRVDYWTPENPTNEFPQPGTGQQPDYGSTLGYYDASFMKVRSINLGYNIPETWFGNSGISSLRVYVRAQNPFQAFFSDYVKMGGIDPEPTQSLNAGDNTTTNTPGFGEGSLVVGLNTPPTRAILFGVNLKF</sequence>
<reference evidence="10" key="2">
    <citation type="journal article" date="2024" name="Antonie Van Leeuwenhoek">
        <title>Roseihalotalea indica gen. nov., sp. nov., a halophilic Bacteroidetes from mesopelagic Southwest Indian Ocean with higher carbohydrate metabolic potential.</title>
        <authorList>
            <person name="Chen B."/>
            <person name="Zhang M."/>
            <person name="Lin D."/>
            <person name="Ye J."/>
            <person name="Tang K."/>
        </authorList>
    </citation>
    <scope>NUCLEOTIDE SEQUENCE</scope>
    <source>
        <strain evidence="10">TK19036</strain>
    </source>
</reference>
<keyword evidence="2 7" id="KW-0813">Transport</keyword>
<evidence type="ECO:0000256" key="3">
    <source>
        <dbReference type="ARBA" id="ARBA00022452"/>
    </source>
</evidence>
<reference evidence="10" key="1">
    <citation type="journal article" date="2023" name="Comput. Struct. Biotechnol. J.">
        <title>Discovery of a novel marine Bacteroidetes with a rich repertoire of carbohydrate-active enzymes.</title>
        <authorList>
            <person name="Chen B."/>
            <person name="Liu G."/>
            <person name="Chen Q."/>
            <person name="Wang H."/>
            <person name="Liu L."/>
            <person name="Tang K."/>
        </authorList>
    </citation>
    <scope>NUCLEOTIDE SEQUENCE</scope>
    <source>
        <strain evidence="10">TK19036</strain>
    </source>
</reference>
<name>A0AA49JDD1_9BACT</name>